<dbReference type="InterPro" id="IPR045679">
    <property type="entry name" value="DUF6199"/>
</dbReference>
<dbReference type="EMBL" id="BORW01000034">
    <property type="protein sequence ID" value="GIO69600.1"/>
    <property type="molecule type" value="Genomic_DNA"/>
</dbReference>
<keyword evidence="1" id="KW-0812">Transmembrane</keyword>
<comment type="caution">
    <text evidence="3">The sequence shown here is derived from an EMBL/GenBank/DDBJ whole genome shotgun (WGS) entry which is preliminary data.</text>
</comment>
<dbReference type="RefSeq" id="WP_212952177.1">
    <property type="nucleotide sequence ID" value="NZ_BORW01000034.1"/>
</dbReference>
<evidence type="ECO:0000259" key="2">
    <source>
        <dbReference type="Pfam" id="PF19701"/>
    </source>
</evidence>
<name>A0ABQ4M233_9BACL</name>
<evidence type="ECO:0000313" key="4">
    <source>
        <dbReference type="Proteomes" id="UP000680638"/>
    </source>
</evidence>
<feature type="domain" description="DUF6199" evidence="2">
    <location>
        <begin position="4"/>
        <end position="58"/>
    </location>
</feature>
<dbReference type="Pfam" id="PF19701">
    <property type="entry name" value="DUF6199"/>
    <property type="match status" value="1"/>
</dbReference>
<feature type="transmembrane region" description="Helical" evidence="1">
    <location>
        <begin position="44"/>
        <end position="64"/>
    </location>
</feature>
<evidence type="ECO:0000313" key="3">
    <source>
        <dbReference type="EMBL" id="GIO69600.1"/>
    </source>
</evidence>
<proteinExistence type="predicted"/>
<accession>A0ABQ4M233</accession>
<dbReference type="Proteomes" id="UP000680638">
    <property type="component" value="Unassembled WGS sequence"/>
</dbReference>
<keyword evidence="1" id="KW-1133">Transmembrane helix</keyword>
<reference evidence="3 4" key="1">
    <citation type="submission" date="2021-03" db="EMBL/GenBank/DDBJ databases">
        <title>Antimicrobial resistance genes in bacteria isolated from Japanese honey, and their potential for conferring macrolide and lincosamide resistance in the American foulbrood pathogen Paenibacillus larvae.</title>
        <authorList>
            <person name="Okamoto M."/>
            <person name="Kumagai M."/>
            <person name="Kanamori H."/>
            <person name="Takamatsu D."/>
        </authorList>
    </citation>
    <scope>NUCLEOTIDE SEQUENCE [LARGE SCALE GENOMIC DNA]</scope>
    <source>
        <strain evidence="3 4">J21TS3</strain>
    </source>
</reference>
<gene>
    <name evidence="3" type="ORF">J21TS3_44210</name>
</gene>
<keyword evidence="4" id="KW-1185">Reference proteome</keyword>
<sequence length="65" mass="7250">MIEILLTLVGLVMLISPATFWKITERWKNSGDEEPSMGYVWATRFGGTLFLLAGLGSALAKIFWT</sequence>
<keyword evidence="1" id="KW-0472">Membrane</keyword>
<evidence type="ECO:0000256" key="1">
    <source>
        <dbReference type="SAM" id="Phobius"/>
    </source>
</evidence>
<organism evidence="3 4">
    <name type="scientific">Paenibacillus cookii</name>
    <dbReference type="NCBI Taxonomy" id="157839"/>
    <lineage>
        <taxon>Bacteria</taxon>
        <taxon>Bacillati</taxon>
        <taxon>Bacillota</taxon>
        <taxon>Bacilli</taxon>
        <taxon>Bacillales</taxon>
        <taxon>Paenibacillaceae</taxon>
        <taxon>Paenibacillus</taxon>
    </lineage>
</organism>
<protein>
    <recommendedName>
        <fullName evidence="2">DUF6199 domain-containing protein</fullName>
    </recommendedName>
</protein>